<feature type="compositionally biased region" description="Low complexity" evidence="1">
    <location>
        <begin position="59"/>
        <end position="71"/>
    </location>
</feature>
<feature type="compositionally biased region" description="Acidic residues" evidence="1">
    <location>
        <begin position="7"/>
        <end position="18"/>
    </location>
</feature>
<sequence length="145" mass="15457">MALVDAQDGEASESDTEVEVGKSPNMSPSSKAFVISGEAPESDDESKLPSPASVELDSPLHTSMSSSPSSPTKLIHNSLLHQKLWECNISLRATIDGLAKHTTDICVEKLTHADKTLLSVQGEKETAAVQTSGVHFIHAQEHCIP</sequence>
<proteinExistence type="predicted"/>
<reference evidence="2" key="1">
    <citation type="submission" date="2022-03" db="EMBL/GenBank/DDBJ databases">
        <authorList>
            <person name="Lindestad O."/>
        </authorList>
    </citation>
    <scope>NUCLEOTIDE SEQUENCE</scope>
</reference>
<gene>
    <name evidence="2" type="primary">jg21966</name>
    <name evidence="2" type="ORF">PAEG_LOCUS23896</name>
</gene>
<accession>A0A8S4SFN4</accession>
<name>A0A8S4SFN4_9NEOP</name>
<comment type="caution">
    <text evidence="2">The sequence shown here is derived from an EMBL/GenBank/DDBJ whole genome shotgun (WGS) entry which is preliminary data.</text>
</comment>
<dbReference type="OrthoDB" id="5984572at2759"/>
<organism evidence="2 3">
    <name type="scientific">Pararge aegeria aegeria</name>
    <dbReference type="NCBI Taxonomy" id="348720"/>
    <lineage>
        <taxon>Eukaryota</taxon>
        <taxon>Metazoa</taxon>
        <taxon>Ecdysozoa</taxon>
        <taxon>Arthropoda</taxon>
        <taxon>Hexapoda</taxon>
        <taxon>Insecta</taxon>
        <taxon>Pterygota</taxon>
        <taxon>Neoptera</taxon>
        <taxon>Endopterygota</taxon>
        <taxon>Lepidoptera</taxon>
        <taxon>Glossata</taxon>
        <taxon>Ditrysia</taxon>
        <taxon>Papilionoidea</taxon>
        <taxon>Nymphalidae</taxon>
        <taxon>Satyrinae</taxon>
        <taxon>Satyrini</taxon>
        <taxon>Parargina</taxon>
        <taxon>Pararge</taxon>
    </lineage>
</organism>
<evidence type="ECO:0000313" key="2">
    <source>
        <dbReference type="EMBL" id="CAH2261297.1"/>
    </source>
</evidence>
<dbReference type="Proteomes" id="UP000838756">
    <property type="component" value="Unassembled WGS sequence"/>
</dbReference>
<keyword evidence="3" id="KW-1185">Reference proteome</keyword>
<evidence type="ECO:0000256" key="1">
    <source>
        <dbReference type="SAM" id="MobiDB-lite"/>
    </source>
</evidence>
<dbReference type="InterPro" id="IPR017245">
    <property type="entry name" value="BLOC-1_complex_su-3"/>
</dbReference>
<feature type="region of interest" description="Disordered" evidence="1">
    <location>
        <begin position="1"/>
        <end position="73"/>
    </location>
</feature>
<dbReference type="AlphaFoldDB" id="A0A8S4SFN4"/>
<dbReference type="Pfam" id="PF15753">
    <property type="entry name" value="BLOC1S3"/>
    <property type="match status" value="1"/>
</dbReference>
<dbReference type="EMBL" id="CAKXAJ010026188">
    <property type="protein sequence ID" value="CAH2261297.1"/>
    <property type="molecule type" value="Genomic_DNA"/>
</dbReference>
<evidence type="ECO:0000313" key="3">
    <source>
        <dbReference type="Proteomes" id="UP000838756"/>
    </source>
</evidence>
<protein>
    <submittedName>
        <fullName evidence="2">Jg21966 protein</fullName>
    </submittedName>
</protein>